<accession>A0A941GQ01</accession>
<dbReference type="SUPFAM" id="SSF158682">
    <property type="entry name" value="TerB-like"/>
    <property type="match status" value="1"/>
</dbReference>
<gene>
    <name evidence="2" type="ORF">DSM107014_09960</name>
</gene>
<evidence type="ECO:0000313" key="2">
    <source>
        <dbReference type="EMBL" id="MBR8828204.1"/>
    </source>
</evidence>
<organism evidence="2 3">
    <name type="scientific">Gomphosphaeria aponina SAG 52.96 = DSM 107014</name>
    <dbReference type="NCBI Taxonomy" id="1521640"/>
    <lineage>
        <taxon>Bacteria</taxon>
        <taxon>Bacillati</taxon>
        <taxon>Cyanobacteriota</taxon>
        <taxon>Cyanophyceae</taxon>
        <taxon>Oscillatoriophycideae</taxon>
        <taxon>Chroococcales</taxon>
        <taxon>Gomphosphaeriaceae</taxon>
        <taxon>Gomphosphaeria</taxon>
    </lineage>
</organism>
<comment type="caution">
    <text evidence="2">The sequence shown here is derived from an EMBL/GenBank/DDBJ whole genome shotgun (WGS) entry which is preliminary data.</text>
</comment>
<dbReference type="CDD" id="cd07177">
    <property type="entry name" value="terB_like"/>
    <property type="match status" value="1"/>
</dbReference>
<name>A0A941GQ01_9CHRO</name>
<dbReference type="Gene3D" id="1.10.3680.10">
    <property type="entry name" value="TerB-like"/>
    <property type="match status" value="1"/>
</dbReference>
<dbReference type="AlphaFoldDB" id="A0A941GQ01"/>
<dbReference type="InterPro" id="IPR029024">
    <property type="entry name" value="TerB-like"/>
</dbReference>
<evidence type="ECO:0000313" key="3">
    <source>
        <dbReference type="Proteomes" id="UP000767446"/>
    </source>
</evidence>
<dbReference type="EMBL" id="JADQBC010000059">
    <property type="protein sequence ID" value="MBR8828204.1"/>
    <property type="molecule type" value="Genomic_DNA"/>
</dbReference>
<protein>
    <submittedName>
        <fullName evidence="2">TerB family tellurite resistance protein</fullName>
    </submittedName>
</protein>
<proteinExistence type="predicted"/>
<feature type="domain" description="Co-chaperone DjlA N-terminal" evidence="1">
    <location>
        <begin position="10"/>
        <end position="109"/>
    </location>
</feature>
<sequence>MKNKTQTLQLLKILIGAAWIDGEIQAEEREYLHKMAAENNLVHDPEIKPLLSELKQVKPDECYTWLEDYLGEHPSKDDYEELLEALSALIYSDGNVDTEEAKLLNKLQDVALENEAHSSAFDKLLKRIQRLYRQAIK</sequence>
<evidence type="ECO:0000259" key="1">
    <source>
        <dbReference type="Pfam" id="PF05099"/>
    </source>
</evidence>
<dbReference type="InterPro" id="IPR007791">
    <property type="entry name" value="DjlA_N"/>
</dbReference>
<dbReference type="Proteomes" id="UP000767446">
    <property type="component" value="Unassembled WGS sequence"/>
</dbReference>
<dbReference type="Pfam" id="PF05099">
    <property type="entry name" value="TerB"/>
    <property type="match status" value="1"/>
</dbReference>
<reference evidence="2" key="1">
    <citation type="submission" date="2021-02" db="EMBL/GenBank/DDBJ databases">
        <title>Metagenome analyses of Stigonema ocellatum DSM 106950, Chlorogloea purpurea SAG 13.99 and Gomphosphaeria aponina DSM 107014.</title>
        <authorList>
            <person name="Marter P."/>
            <person name="Huang S."/>
        </authorList>
    </citation>
    <scope>NUCLEOTIDE SEQUENCE</scope>
    <source>
        <strain evidence="2">JP213</strain>
    </source>
</reference>